<name>A0A238H7N1_9BURK</name>
<dbReference type="AlphaFoldDB" id="A0A238H7N1"/>
<proteinExistence type="predicted"/>
<protein>
    <submittedName>
        <fullName evidence="1">Uncharacterized protein</fullName>
    </submittedName>
</protein>
<reference evidence="1 2" key="1">
    <citation type="submission" date="2017-04" db="EMBL/GenBank/DDBJ databases">
        <authorList>
            <person name="Afonso C.L."/>
            <person name="Miller P.J."/>
            <person name="Scott M.A."/>
            <person name="Spackman E."/>
            <person name="Goraichik I."/>
            <person name="Dimitrov K.M."/>
            <person name="Suarez D.L."/>
            <person name="Swayne D.E."/>
        </authorList>
    </citation>
    <scope>NUCLEOTIDE SEQUENCE [LARGE SCALE GENOMIC DNA]</scope>
    <source>
        <strain evidence="1">LMG 28154</strain>
    </source>
</reference>
<dbReference type="Proteomes" id="UP000198460">
    <property type="component" value="Unassembled WGS sequence"/>
</dbReference>
<dbReference type="EMBL" id="FXAN01000072">
    <property type="protein sequence ID" value="SMG01339.1"/>
    <property type="molecule type" value="Genomic_DNA"/>
</dbReference>
<evidence type="ECO:0000313" key="2">
    <source>
        <dbReference type="Proteomes" id="UP000198460"/>
    </source>
</evidence>
<evidence type="ECO:0000313" key="1">
    <source>
        <dbReference type="EMBL" id="SMG01339.1"/>
    </source>
</evidence>
<gene>
    <name evidence="1" type="ORF">BSIN_0555</name>
</gene>
<sequence length="37" mass="4341">MNGERTVVRCEIDVDRIVSTYFDVRKNVQLKLVLSIM</sequence>
<organism evidence="1 2">
    <name type="scientific">Burkholderia singularis</name>
    <dbReference type="NCBI Taxonomy" id="1503053"/>
    <lineage>
        <taxon>Bacteria</taxon>
        <taxon>Pseudomonadati</taxon>
        <taxon>Pseudomonadota</taxon>
        <taxon>Betaproteobacteria</taxon>
        <taxon>Burkholderiales</taxon>
        <taxon>Burkholderiaceae</taxon>
        <taxon>Burkholderia</taxon>
        <taxon>pseudomallei group</taxon>
    </lineage>
</organism>
<accession>A0A238H7N1</accession>